<dbReference type="NCBIfam" id="TIGR01733">
    <property type="entry name" value="AA-adenyl-dom"/>
    <property type="match status" value="1"/>
</dbReference>
<feature type="domain" description="Carrier" evidence="5">
    <location>
        <begin position="628"/>
        <end position="703"/>
    </location>
</feature>
<dbReference type="KEGG" id="nah:F5544_25430"/>
<dbReference type="Pfam" id="PF13193">
    <property type="entry name" value="AMP-binding_C"/>
    <property type="match status" value="1"/>
</dbReference>
<dbReference type="GO" id="GO:0031177">
    <property type="term" value="F:phosphopantetheine binding"/>
    <property type="evidence" value="ECO:0007669"/>
    <property type="project" value="InterPro"/>
</dbReference>
<dbReference type="GO" id="GO:0008610">
    <property type="term" value="P:lipid biosynthetic process"/>
    <property type="evidence" value="ECO:0007669"/>
    <property type="project" value="UniProtKB-ARBA"/>
</dbReference>
<dbReference type="SMART" id="SM00823">
    <property type="entry name" value="PKS_PP"/>
    <property type="match status" value="2"/>
</dbReference>
<evidence type="ECO:0000313" key="6">
    <source>
        <dbReference type="EMBL" id="QIS12940.1"/>
    </source>
</evidence>
<name>A0A6G9YIF3_9NOCA</name>
<dbReference type="GO" id="GO:0047527">
    <property type="term" value="F:2,3-dihydroxybenzoate-serine ligase activity"/>
    <property type="evidence" value="ECO:0007669"/>
    <property type="project" value="TreeGrafter"/>
</dbReference>
<comment type="cofactor">
    <cofactor evidence="1">
        <name>pantetheine 4'-phosphate</name>
        <dbReference type="ChEBI" id="CHEBI:47942"/>
    </cofactor>
</comment>
<dbReference type="Proteomes" id="UP000503540">
    <property type="component" value="Chromosome"/>
</dbReference>
<dbReference type="SUPFAM" id="SSF52777">
    <property type="entry name" value="CoA-dependent acyltransferases"/>
    <property type="match status" value="4"/>
</dbReference>
<protein>
    <submittedName>
        <fullName evidence="6">Amino acid adenylation domain-containing protein</fullName>
    </submittedName>
</protein>
<dbReference type="GO" id="GO:0043041">
    <property type="term" value="P:amino acid activation for nonribosomal peptide biosynthetic process"/>
    <property type="evidence" value="ECO:0007669"/>
    <property type="project" value="TreeGrafter"/>
</dbReference>
<dbReference type="PROSITE" id="PS00455">
    <property type="entry name" value="AMP_BINDING"/>
    <property type="match status" value="1"/>
</dbReference>
<dbReference type="CDD" id="cd19531">
    <property type="entry name" value="LCL_NRPS-like"/>
    <property type="match status" value="2"/>
</dbReference>
<organism evidence="6 7">
    <name type="scientific">Nocardia arthritidis</name>
    <dbReference type="NCBI Taxonomy" id="228602"/>
    <lineage>
        <taxon>Bacteria</taxon>
        <taxon>Bacillati</taxon>
        <taxon>Actinomycetota</taxon>
        <taxon>Actinomycetes</taxon>
        <taxon>Mycobacteriales</taxon>
        <taxon>Nocardiaceae</taxon>
        <taxon>Nocardia</taxon>
    </lineage>
</organism>
<dbReference type="Pfam" id="PF00550">
    <property type="entry name" value="PP-binding"/>
    <property type="match status" value="2"/>
</dbReference>
<dbReference type="PANTHER" id="PTHR45527">
    <property type="entry name" value="NONRIBOSOMAL PEPTIDE SYNTHETASE"/>
    <property type="match status" value="1"/>
</dbReference>
<accession>A0A6G9YIF3</accession>
<feature type="compositionally biased region" description="Basic and acidic residues" evidence="4">
    <location>
        <begin position="1758"/>
        <end position="1789"/>
    </location>
</feature>
<sequence>MNSPASELALARLRQRRAAGPAVATIAARTGSGPYPATAAQRGIRLHEQLADNPALYHVPFGIRISGPLDVAALKTAAADLIRQQHTLRTVFADTPAGLRATVADVVDPDWRDHDLRLIPEAARDSAVAEQLSEFACAPFDLAVGPPVRWTLLRVGGQEWVLGIVAHHLVLDGISIGLLIDRLWSAYDARRAGVEPELAPRRQYADYATWLAENPSATPSSASVRRRAALVDGVPALDVATRPRPRRVRNDGARVRTDFPHDLAESVRKCAAANEVPPFVFLLACYELVLAAHTGQDEFCVGIPMAGRPYTELADTIGHFVNTVPIRSDLAAARSFRDLLHRTRDTALAAYADETIPFERVVETIGGPWDPAFSPVFQVLFVQQRLDRPAPTGDGLALDWQPIETGATLYDLVFHLAETGSGFACELTYNTAVLDEPVAIGLVRDVLTVARAAAWDPTAAITELTAELPRRYLSIHVLESPDGTVAAGIAAALARGSVPARVTGGSTAELPDDQVDLLVVRDSRADVAELVKRCADGGIVCLLVGPTGQVRTRGAIADTRVVELDERTAADDFATGWLVGRRVAELSVGDNRLATWGFDRSNNRAAQPIPEEPERQDGLGTQAGGSEAPVGPLEQRLAALFAQALDLPEVGRHDDFFLLGGTSLGATRVLAQLLDEFAVTVSLRELFEHPTVAQAALLLESAPAQENSLPALRPAARADGDLLPVSYAQERLWFLEALDPGNSTHIMPGGLRLRGAVDIDALELALSRVEKRHEVLRTVYRTTEDGELRQLVRPATPRPLPHTDIGGLPAERAARIQTDLTAAVYAAPFDLAEGPVWRYHLLTTGPGAHLLLIALHHIACDGWSLAVLSQEVAAVYRAATTGGELELPPLPVQYPDYAVWQRDIAGRLENQLDYWRTELADPPVTELPGDRPRPPRRSGRGAVARRTIDPAVQAQVRALAAELGVTGFAVLLATFYLVLNRYTRQRDLIVAAPIAGRTRAATEPLVGCFLNTLALRGRVDPERSCRDLIAEVGQVVLAAHANQDAPFEKVIEALVPDRDPSRTPLAQIMFNYLNTPPPTYDMAGLDVEFVDAPRSTARMDLDLTVDETGAAARLELEYSTDIYDAATADRLLRHYAEALARVVAQPGLLVGEVALEEPNPVAVIPDWPLPGTPSVPERGSDDRLTDRLARHIAERPGAVALSAGENAITYAELGARSANMAAALVNAVAPGARVALLFDHTPDSFVAVWAVLRAGLTYVPLDPRAPLARLREIIDEAKVAALLCDPALAELAAAVAGDSIAVIAAVPTAATDSAVVPEDAEIAYILHTSGSTGRPKGVAQSRDNALFHAVRYARRLRLGPDDVVAGSSRYTFDAGALHSFGAAVAGARLHVLDPHDHDPAGLRAAIEAAGITVLHCTPTLFRYLLSDIDEPWLPATLRLVAFGGEEVVRGDVRDFARHFPAECRLVSLYGPSECSVALQHLITAADAERDGVPIGHPVAGVGVELVDENGRPTEVYGEIALRGEHVALGYWRRPELTEAAFGIGSDGVRYYRTGDLARRLPDGELVFAGRKDRQVKIRGHRVEPGEAETFLRSHPTVGEAAVVLDTAAAEPRLVAYLTQDGPLTPDPRELSAYLRTRLPDYMIPSAYLVLDTLPRGMTGKLDRSALPPIAPPEPPVWSPPGTELEKAVAEIWGQVLGREVGLGQNFFDLGGHSLALARVRGLLERRLNVELALTDLFAAPTVDDLARLLSGRLAPAAESDRGRERRAAMARRTADRRPRGRADREGSRP</sequence>
<dbReference type="GO" id="GO:0009366">
    <property type="term" value="C:enterobactin synthetase complex"/>
    <property type="evidence" value="ECO:0007669"/>
    <property type="project" value="TreeGrafter"/>
</dbReference>
<dbReference type="PROSITE" id="PS50075">
    <property type="entry name" value="CARRIER"/>
    <property type="match status" value="2"/>
</dbReference>
<dbReference type="GO" id="GO:0005829">
    <property type="term" value="C:cytosol"/>
    <property type="evidence" value="ECO:0007669"/>
    <property type="project" value="TreeGrafter"/>
</dbReference>
<evidence type="ECO:0000256" key="3">
    <source>
        <dbReference type="ARBA" id="ARBA00022553"/>
    </source>
</evidence>
<dbReference type="PROSITE" id="PS00012">
    <property type="entry name" value="PHOSPHOPANTETHEINE"/>
    <property type="match status" value="1"/>
</dbReference>
<dbReference type="Pfam" id="PF00501">
    <property type="entry name" value="AMP-binding"/>
    <property type="match status" value="1"/>
</dbReference>
<dbReference type="InterPro" id="IPR001242">
    <property type="entry name" value="Condensation_dom"/>
</dbReference>
<feature type="region of interest" description="Disordered" evidence="4">
    <location>
        <begin position="1756"/>
        <end position="1789"/>
    </location>
</feature>
<dbReference type="GO" id="GO:0009239">
    <property type="term" value="P:enterobactin biosynthetic process"/>
    <property type="evidence" value="ECO:0007669"/>
    <property type="project" value="TreeGrafter"/>
</dbReference>
<dbReference type="InterPro" id="IPR036736">
    <property type="entry name" value="ACP-like_sf"/>
</dbReference>
<dbReference type="InterPro" id="IPR025110">
    <property type="entry name" value="AMP-bd_C"/>
</dbReference>
<dbReference type="Gene3D" id="3.30.300.30">
    <property type="match status" value="1"/>
</dbReference>
<gene>
    <name evidence="6" type="ORF">F5544_25430</name>
</gene>
<dbReference type="InterPro" id="IPR000873">
    <property type="entry name" value="AMP-dep_synth/lig_dom"/>
</dbReference>
<dbReference type="SUPFAM" id="SSF47336">
    <property type="entry name" value="ACP-like"/>
    <property type="match status" value="2"/>
</dbReference>
<dbReference type="Gene3D" id="1.10.1200.10">
    <property type="entry name" value="ACP-like"/>
    <property type="match status" value="2"/>
</dbReference>
<dbReference type="InterPro" id="IPR023213">
    <property type="entry name" value="CAT-like_dom_sf"/>
</dbReference>
<dbReference type="Gene3D" id="3.30.559.10">
    <property type="entry name" value="Chloramphenicol acetyltransferase-like domain"/>
    <property type="match status" value="2"/>
</dbReference>
<keyword evidence="7" id="KW-1185">Reference proteome</keyword>
<proteinExistence type="predicted"/>
<feature type="domain" description="Carrier" evidence="5">
    <location>
        <begin position="1679"/>
        <end position="1753"/>
    </location>
</feature>
<dbReference type="Gene3D" id="3.40.50.12780">
    <property type="entry name" value="N-terminal domain of ligase-like"/>
    <property type="match status" value="1"/>
</dbReference>
<dbReference type="InterPro" id="IPR010071">
    <property type="entry name" value="AA_adenyl_dom"/>
</dbReference>
<evidence type="ECO:0000256" key="2">
    <source>
        <dbReference type="ARBA" id="ARBA00022450"/>
    </source>
</evidence>
<dbReference type="UniPathway" id="UPA00011"/>
<feature type="region of interest" description="Disordered" evidence="4">
    <location>
        <begin position="603"/>
        <end position="628"/>
    </location>
</feature>
<dbReference type="InterPro" id="IPR042099">
    <property type="entry name" value="ANL_N_sf"/>
</dbReference>
<keyword evidence="3" id="KW-0597">Phosphoprotein</keyword>
<dbReference type="SUPFAM" id="SSF56801">
    <property type="entry name" value="Acetyl-CoA synthetase-like"/>
    <property type="match status" value="1"/>
</dbReference>
<evidence type="ECO:0000313" key="7">
    <source>
        <dbReference type="Proteomes" id="UP000503540"/>
    </source>
</evidence>
<dbReference type="InterPro" id="IPR045851">
    <property type="entry name" value="AMP-bd_C_sf"/>
</dbReference>
<reference evidence="6 7" key="1">
    <citation type="journal article" date="2019" name="ACS Chem. Biol.">
        <title>Identification and Mobilization of a Cryptic Antibiotic Biosynthesis Gene Locus from a Human-Pathogenic Nocardia Isolate.</title>
        <authorList>
            <person name="Herisse M."/>
            <person name="Ishida K."/>
            <person name="Porter J.L."/>
            <person name="Howden B."/>
            <person name="Hertweck C."/>
            <person name="Stinear T.P."/>
            <person name="Pidot S.J."/>
        </authorList>
    </citation>
    <scope>NUCLEOTIDE SEQUENCE [LARGE SCALE GENOMIC DNA]</scope>
    <source>
        <strain evidence="6 7">AUSMDU00012717</strain>
    </source>
</reference>
<dbReference type="InterPro" id="IPR009081">
    <property type="entry name" value="PP-bd_ACP"/>
</dbReference>
<feature type="region of interest" description="Disordered" evidence="4">
    <location>
        <begin position="923"/>
        <end position="944"/>
    </location>
</feature>
<dbReference type="RefSeq" id="WP_167475550.1">
    <property type="nucleotide sequence ID" value="NZ_CP046172.1"/>
</dbReference>
<dbReference type="EMBL" id="CP046172">
    <property type="protein sequence ID" value="QIS12940.1"/>
    <property type="molecule type" value="Genomic_DNA"/>
</dbReference>
<evidence type="ECO:0000256" key="4">
    <source>
        <dbReference type="SAM" id="MobiDB-lite"/>
    </source>
</evidence>
<dbReference type="InterPro" id="IPR020806">
    <property type="entry name" value="PKS_PP-bd"/>
</dbReference>
<dbReference type="Gene3D" id="3.30.559.30">
    <property type="entry name" value="Nonribosomal peptide synthetase, condensation domain"/>
    <property type="match status" value="2"/>
</dbReference>
<dbReference type="InterPro" id="IPR020845">
    <property type="entry name" value="AMP-binding_CS"/>
</dbReference>
<dbReference type="PANTHER" id="PTHR45527:SF1">
    <property type="entry name" value="FATTY ACID SYNTHASE"/>
    <property type="match status" value="1"/>
</dbReference>
<dbReference type="CDD" id="cd05930">
    <property type="entry name" value="A_NRPS"/>
    <property type="match status" value="1"/>
</dbReference>
<evidence type="ECO:0000256" key="1">
    <source>
        <dbReference type="ARBA" id="ARBA00001957"/>
    </source>
</evidence>
<dbReference type="InterPro" id="IPR006162">
    <property type="entry name" value="Ppantetheine_attach_site"/>
</dbReference>
<dbReference type="Pfam" id="PF00668">
    <property type="entry name" value="Condensation"/>
    <property type="match status" value="2"/>
</dbReference>
<evidence type="ECO:0000259" key="5">
    <source>
        <dbReference type="PROSITE" id="PS50075"/>
    </source>
</evidence>
<keyword evidence="2" id="KW-0596">Phosphopantetheine</keyword>